<name>A0AAE0Y2M3_9GAST</name>
<dbReference type="Proteomes" id="UP001283361">
    <property type="component" value="Unassembled WGS sequence"/>
</dbReference>
<dbReference type="EMBL" id="JAWDGP010007087">
    <property type="protein sequence ID" value="KAK3730245.1"/>
    <property type="molecule type" value="Genomic_DNA"/>
</dbReference>
<comment type="caution">
    <text evidence="2">The sequence shown here is derived from an EMBL/GenBank/DDBJ whole genome shotgun (WGS) entry which is preliminary data.</text>
</comment>
<organism evidence="2 3">
    <name type="scientific">Elysia crispata</name>
    <name type="common">lettuce slug</name>
    <dbReference type="NCBI Taxonomy" id="231223"/>
    <lineage>
        <taxon>Eukaryota</taxon>
        <taxon>Metazoa</taxon>
        <taxon>Spiralia</taxon>
        <taxon>Lophotrochozoa</taxon>
        <taxon>Mollusca</taxon>
        <taxon>Gastropoda</taxon>
        <taxon>Heterobranchia</taxon>
        <taxon>Euthyneura</taxon>
        <taxon>Panpulmonata</taxon>
        <taxon>Sacoglossa</taxon>
        <taxon>Placobranchoidea</taxon>
        <taxon>Plakobranchidae</taxon>
        <taxon>Elysia</taxon>
    </lineage>
</organism>
<sequence>MFGVHILTSDWLWGEDHGGSGNREGRVNHQNIRVGMERGSLGQRKQGRKGKSSKYKGRDGEGITGAAETGKEG</sequence>
<evidence type="ECO:0000313" key="3">
    <source>
        <dbReference type="Proteomes" id="UP001283361"/>
    </source>
</evidence>
<proteinExistence type="predicted"/>
<accession>A0AAE0Y2M3</accession>
<feature type="region of interest" description="Disordered" evidence="1">
    <location>
        <begin position="13"/>
        <end position="73"/>
    </location>
</feature>
<evidence type="ECO:0000256" key="1">
    <source>
        <dbReference type="SAM" id="MobiDB-lite"/>
    </source>
</evidence>
<gene>
    <name evidence="2" type="ORF">RRG08_034990</name>
</gene>
<dbReference type="AlphaFoldDB" id="A0AAE0Y2M3"/>
<protein>
    <submittedName>
        <fullName evidence="2">Uncharacterized protein</fullName>
    </submittedName>
</protein>
<reference evidence="2" key="1">
    <citation type="journal article" date="2023" name="G3 (Bethesda)">
        <title>A reference genome for the long-term kleptoplast-retaining sea slug Elysia crispata morphotype clarki.</title>
        <authorList>
            <person name="Eastman K.E."/>
            <person name="Pendleton A.L."/>
            <person name="Shaikh M.A."/>
            <person name="Suttiyut T."/>
            <person name="Ogas R."/>
            <person name="Tomko P."/>
            <person name="Gavelis G."/>
            <person name="Widhalm J.R."/>
            <person name="Wisecaver J.H."/>
        </authorList>
    </citation>
    <scope>NUCLEOTIDE SEQUENCE</scope>
    <source>
        <strain evidence="2">ECLA1</strain>
    </source>
</reference>
<feature type="compositionally biased region" description="Basic residues" evidence="1">
    <location>
        <begin position="45"/>
        <end position="55"/>
    </location>
</feature>
<evidence type="ECO:0000313" key="2">
    <source>
        <dbReference type="EMBL" id="KAK3730245.1"/>
    </source>
</evidence>
<feature type="compositionally biased region" description="Basic and acidic residues" evidence="1">
    <location>
        <begin position="14"/>
        <end position="27"/>
    </location>
</feature>
<keyword evidence="3" id="KW-1185">Reference proteome</keyword>